<dbReference type="STRING" id="380248.SAMN05216251_110122"/>
<keyword evidence="4" id="KW-1185">Reference proteome</keyword>
<evidence type="ECO:0000313" key="4">
    <source>
        <dbReference type="Proteomes" id="UP000199323"/>
    </source>
</evidence>
<dbReference type="InterPro" id="IPR001932">
    <property type="entry name" value="PPM-type_phosphatase-like_dom"/>
</dbReference>
<evidence type="ECO:0000259" key="2">
    <source>
        <dbReference type="SMART" id="SM00331"/>
    </source>
</evidence>
<accession>A0A1I2H5E0</accession>
<evidence type="ECO:0000313" key="3">
    <source>
        <dbReference type="EMBL" id="SFF25365.1"/>
    </source>
</evidence>
<dbReference type="PANTHER" id="PTHR43156">
    <property type="entry name" value="STAGE II SPORULATION PROTEIN E-RELATED"/>
    <property type="match status" value="1"/>
</dbReference>
<dbReference type="SMART" id="SM00331">
    <property type="entry name" value="PP2C_SIG"/>
    <property type="match status" value="1"/>
</dbReference>
<dbReference type="RefSeq" id="WP_093714707.1">
    <property type="nucleotide sequence ID" value="NZ_FONG01000010.1"/>
</dbReference>
<gene>
    <name evidence="3" type="ORF">SAMN05216251_110122</name>
</gene>
<dbReference type="Proteomes" id="UP000199323">
    <property type="component" value="Unassembled WGS sequence"/>
</dbReference>
<dbReference type="AlphaFoldDB" id="A0A1I2H5E0"/>
<dbReference type="EMBL" id="FONG01000010">
    <property type="protein sequence ID" value="SFF25365.1"/>
    <property type="molecule type" value="Genomic_DNA"/>
</dbReference>
<dbReference type="Pfam" id="PF07228">
    <property type="entry name" value="SpoIIE"/>
    <property type="match status" value="1"/>
</dbReference>
<dbReference type="InterPro" id="IPR052016">
    <property type="entry name" value="Bact_Sigma-Reg"/>
</dbReference>
<dbReference type="OrthoDB" id="7943561at2"/>
<name>A0A1I2H5E0_9ACTN</name>
<dbReference type="InterPro" id="IPR036457">
    <property type="entry name" value="PPM-type-like_dom_sf"/>
</dbReference>
<keyword evidence="1" id="KW-0378">Hydrolase</keyword>
<proteinExistence type="predicted"/>
<dbReference type="SUPFAM" id="SSF81606">
    <property type="entry name" value="PP2C-like"/>
    <property type="match status" value="1"/>
</dbReference>
<feature type="domain" description="PPM-type phosphatase" evidence="2">
    <location>
        <begin position="224"/>
        <end position="433"/>
    </location>
</feature>
<dbReference type="Gene3D" id="3.60.40.10">
    <property type="entry name" value="PPM-type phosphatase domain"/>
    <property type="match status" value="1"/>
</dbReference>
<dbReference type="GO" id="GO:0016791">
    <property type="term" value="F:phosphatase activity"/>
    <property type="evidence" value="ECO:0007669"/>
    <property type="project" value="TreeGrafter"/>
</dbReference>
<protein>
    <submittedName>
        <fullName evidence="3">Serine phosphatase RsbU, regulator of sigma subunit</fullName>
    </submittedName>
</protein>
<dbReference type="PANTHER" id="PTHR43156:SF2">
    <property type="entry name" value="STAGE II SPORULATION PROTEIN E"/>
    <property type="match status" value="1"/>
</dbReference>
<reference evidence="3 4" key="1">
    <citation type="submission" date="2016-10" db="EMBL/GenBank/DDBJ databases">
        <authorList>
            <person name="de Groot N.N."/>
        </authorList>
    </citation>
    <scope>NUCLEOTIDE SEQUENCE [LARGE SCALE GENOMIC DNA]</scope>
    <source>
        <strain evidence="3 4">CGMCC 4.3510</strain>
    </source>
</reference>
<evidence type="ECO:0000256" key="1">
    <source>
        <dbReference type="ARBA" id="ARBA00022801"/>
    </source>
</evidence>
<sequence length="448" mass="47745">MEHLGPSTVLFTEHDVFALRRRAKTAAGAVGLDESDQVRLATAVSELGRDLLRAESALTATFTVVEAERARLRVELAWPDGRMPSEESLALAARILPDLRYDPGEVGGAVELLCDVPVRKSVKEAAQQVREALEPAVSATALEDLRSQTWDLAAALEESRAQRDELARLNAELTETNQGVMALYAELTAELEETNRGVVALYGEEHQLALTLQRTFLPAALPSFPDGQLAVRYLPAAAETEIGGDFYEAVNTPAGLLLAVGDVVGHSLQAAVVMGELRHALRAFASEGHPPHVLLERLDHLMRLHQPGWTATVCIVLVAPGGGAVEVANAGHLPPLLMPPGKRGTYVREHGPLLGLGLPQPPASTHAVVPGSTIVLVTDGLIETRDKDIVARMEDLATVAADLAAEPEILCDGLVRAFGEQQADDMIVFVTKLNGTGGDEPGGRVRLG</sequence>
<organism evidence="3 4">
    <name type="scientific">Actinacidiphila alni</name>
    <dbReference type="NCBI Taxonomy" id="380248"/>
    <lineage>
        <taxon>Bacteria</taxon>
        <taxon>Bacillati</taxon>
        <taxon>Actinomycetota</taxon>
        <taxon>Actinomycetes</taxon>
        <taxon>Kitasatosporales</taxon>
        <taxon>Streptomycetaceae</taxon>
        <taxon>Actinacidiphila</taxon>
    </lineage>
</organism>